<dbReference type="InterPro" id="IPR039538">
    <property type="entry name" value="BetI_C"/>
</dbReference>
<dbReference type="GO" id="GO:0003700">
    <property type="term" value="F:DNA-binding transcription factor activity"/>
    <property type="evidence" value="ECO:0007669"/>
    <property type="project" value="TreeGrafter"/>
</dbReference>
<keyword evidence="1" id="KW-0678">Repressor</keyword>
<dbReference type="PANTHER" id="PTHR30055:SF234">
    <property type="entry name" value="HTH-TYPE TRANSCRIPTIONAL REGULATOR BETI"/>
    <property type="match status" value="1"/>
</dbReference>
<dbReference type="PROSITE" id="PS50977">
    <property type="entry name" value="HTH_TETR_2"/>
    <property type="match status" value="1"/>
</dbReference>
<evidence type="ECO:0000256" key="4">
    <source>
        <dbReference type="ARBA" id="ARBA00023163"/>
    </source>
</evidence>
<dbReference type="PRINTS" id="PR00455">
    <property type="entry name" value="HTHTETR"/>
</dbReference>
<dbReference type="SUPFAM" id="SSF48498">
    <property type="entry name" value="Tetracyclin repressor-like, C-terminal domain"/>
    <property type="match status" value="1"/>
</dbReference>
<name>A0A1H1ZID0_9ACTN</name>
<evidence type="ECO:0000256" key="5">
    <source>
        <dbReference type="PROSITE-ProRule" id="PRU00335"/>
    </source>
</evidence>
<keyword evidence="8" id="KW-1185">Reference proteome</keyword>
<dbReference type="Pfam" id="PF13977">
    <property type="entry name" value="TetR_C_6"/>
    <property type="match status" value="1"/>
</dbReference>
<feature type="DNA-binding region" description="H-T-H motif" evidence="5">
    <location>
        <begin position="31"/>
        <end position="50"/>
    </location>
</feature>
<dbReference type="GO" id="GO:0000976">
    <property type="term" value="F:transcription cis-regulatory region binding"/>
    <property type="evidence" value="ECO:0007669"/>
    <property type="project" value="TreeGrafter"/>
</dbReference>
<keyword evidence="4" id="KW-0804">Transcription</keyword>
<dbReference type="InterPro" id="IPR050109">
    <property type="entry name" value="HTH-type_TetR-like_transc_reg"/>
</dbReference>
<dbReference type="STRING" id="630515.SAMN04489812_5231"/>
<organism evidence="7 8">
    <name type="scientific">Microlunatus soli</name>
    <dbReference type="NCBI Taxonomy" id="630515"/>
    <lineage>
        <taxon>Bacteria</taxon>
        <taxon>Bacillati</taxon>
        <taxon>Actinomycetota</taxon>
        <taxon>Actinomycetes</taxon>
        <taxon>Propionibacteriales</taxon>
        <taxon>Propionibacteriaceae</taxon>
        <taxon>Microlunatus</taxon>
    </lineage>
</organism>
<dbReference type="PANTHER" id="PTHR30055">
    <property type="entry name" value="HTH-TYPE TRANSCRIPTIONAL REGULATOR RUTR"/>
    <property type="match status" value="1"/>
</dbReference>
<keyword evidence="3 5" id="KW-0238">DNA-binding</keyword>
<keyword evidence="2" id="KW-0805">Transcription regulation</keyword>
<dbReference type="Gene3D" id="1.10.357.10">
    <property type="entry name" value="Tetracycline Repressor, domain 2"/>
    <property type="match status" value="1"/>
</dbReference>
<evidence type="ECO:0000259" key="6">
    <source>
        <dbReference type="PROSITE" id="PS50977"/>
    </source>
</evidence>
<dbReference type="Proteomes" id="UP000199103">
    <property type="component" value="Chromosome I"/>
</dbReference>
<dbReference type="RefSeq" id="WP_197679869.1">
    <property type="nucleotide sequence ID" value="NZ_LT629772.1"/>
</dbReference>
<evidence type="ECO:0000256" key="3">
    <source>
        <dbReference type="ARBA" id="ARBA00023125"/>
    </source>
</evidence>
<feature type="domain" description="HTH tetR-type" evidence="6">
    <location>
        <begin position="8"/>
        <end position="68"/>
    </location>
</feature>
<dbReference type="SUPFAM" id="SSF46689">
    <property type="entry name" value="Homeodomain-like"/>
    <property type="match status" value="1"/>
</dbReference>
<gene>
    <name evidence="7" type="ORF">SAMN04489812_5231</name>
</gene>
<protein>
    <submittedName>
        <fullName evidence="7">DNA-binding transcriptional regulator, AcrR family</fullName>
    </submittedName>
</protein>
<reference evidence="7 8" key="1">
    <citation type="submission" date="2016-10" db="EMBL/GenBank/DDBJ databases">
        <authorList>
            <person name="de Groot N.N."/>
        </authorList>
    </citation>
    <scope>NUCLEOTIDE SEQUENCE [LARGE SCALE GENOMIC DNA]</scope>
    <source>
        <strain evidence="7 8">DSM 21800</strain>
    </source>
</reference>
<evidence type="ECO:0000256" key="1">
    <source>
        <dbReference type="ARBA" id="ARBA00022491"/>
    </source>
</evidence>
<dbReference type="InterPro" id="IPR009057">
    <property type="entry name" value="Homeodomain-like_sf"/>
</dbReference>
<evidence type="ECO:0000256" key="2">
    <source>
        <dbReference type="ARBA" id="ARBA00023015"/>
    </source>
</evidence>
<dbReference type="InterPro" id="IPR036271">
    <property type="entry name" value="Tet_transcr_reg_TetR-rel_C_sf"/>
</dbReference>
<evidence type="ECO:0000313" key="7">
    <source>
        <dbReference type="EMBL" id="SDT33232.1"/>
    </source>
</evidence>
<dbReference type="EMBL" id="LT629772">
    <property type="protein sequence ID" value="SDT33232.1"/>
    <property type="molecule type" value="Genomic_DNA"/>
</dbReference>
<dbReference type="AlphaFoldDB" id="A0A1H1ZID0"/>
<sequence length="202" mass="22131">MPRVVDHQQRRAEIVHAVWQLIARRGIAGVTLRAVAAEAEISMGRVQHYFSSREELVLHGCRMMLDGAQEALARNTDDLTPWQELCVLVRHSIPQTPEFAVGTIVWNAYIALAVDSPAIADLVRRAHRDGVERARDLLVAAQADGTVRDDLDPRRTGQRLLALSEGYGVRVLAGSLDAAEALDVVDAELRGLLDANGTSAER</sequence>
<dbReference type="InterPro" id="IPR001647">
    <property type="entry name" value="HTH_TetR"/>
</dbReference>
<accession>A0A1H1ZID0</accession>
<dbReference type="Pfam" id="PF00440">
    <property type="entry name" value="TetR_N"/>
    <property type="match status" value="1"/>
</dbReference>
<evidence type="ECO:0000313" key="8">
    <source>
        <dbReference type="Proteomes" id="UP000199103"/>
    </source>
</evidence>
<proteinExistence type="predicted"/>